<accession>A0A3M6UUT2</accession>
<dbReference type="Proteomes" id="UP000275408">
    <property type="component" value="Unassembled WGS sequence"/>
</dbReference>
<protein>
    <submittedName>
        <fullName evidence="1">Uncharacterized protein</fullName>
    </submittedName>
</protein>
<dbReference type="AlphaFoldDB" id="A0A3M6UUT2"/>
<dbReference type="PANTHER" id="PTHR10974:SF39">
    <property type="entry name" value="E2F TRANSCRIPTION FACTOR CC-MB DOMAIN-CONTAINING PROTEIN"/>
    <property type="match status" value="1"/>
</dbReference>
<gene>
    <name evidence="1" type="ORF">pdam_00006987</name>
</gene>
<proteinExistence type="predicted"/>
<sequence>MILAKRVSISSLRSGVRLLACIVVAVLVLGVVFWLPTISLSRPTPKENMEKENMEKENMEKENMETTLVSGNQTEIKCKPHRPDQDGIKQITDHYGPLDRIESRKCDDNHYPDICAFGKTESRNQALSCDLKVCGKSEVEIASVDPKMGKAVTDWKLLPKDQIDVTVQKAVTSNLERGFNFLFLRCGSIFQVLSFPPVFRKVDGGKNRTKINLNVILLDSISRPHFYRILPRAVEALHKISHDPKIQATTLDFELVQGIGQQTFENIRPFFCGVLEDDNKVTASSKNTRASLGVEVLYGTFKKWGYQTLFQEDLCWYDVWGSVLTDIEKRAVPQSDSAFKERWKEFEEKVAKKQVDHQGITHFSCTALDKMLRRTNHYDYPQKICLNGKFYSWYFMDYITKVYTALKSDEKAKPLLSYMHFNTGHETNGKRMINMDANMAKFIINMASFSDTLTLILSDHGHTRTPFRNTKEGGKELYDPLFFMIVPDGVREKLGPQRMNALVTNQKRLFVLKDVHKAFMSLHDRQKMDSVDYSVTGIFSEIPANRTCADLEMLPAAKCKCEGFDEEIEIRENADEQKWLAEFAVGYINNAIQRQHREGGVNSYGYGNCERLVGKSFSKGIKRFRGEFIVTSMDIHVFPPTGYNEDEVFRVTVKQFAEPKDGVFFLNSIRVTTYSKFELCADKSVDIKLCACAKNQITRKEVLFENGVPSKMFGSTTVVKNLDSNCLLFMRRDYGSFSFALEVANVCTNTTYKFTMTGSTDQRIFTNTLPISLELPPKTFHFLTSVTKYIVKVDTDLNLKASIQVQNRESDTFHSLGTVEVS</sequence>
<dbReference type="SUPFAM" id="SSF53649">
    <property type="entry name" value="Alkaline phosphatase-like"/>
    <property type="match status" value="1"/>
</dbReference>
<dbReference type="EMBL" id="RCHS01000654">
    <property type="protein sequence ID" value="RMX57431.1"/>
    <property type="molecule type" value="Genomic_DNA"/>
</dbReference>
<dbReference type="OrthoDB" id="413313at2759"/>
<keyword evidence="2" id="KW-1185">Reference proteome</keyword>
<dbReference type="STRING" id="46731.A0A3M6UUT2"/>
<organism evidence="1 2">
    <name type="scientific">Pocillopora damicornis</name>
    <name type="common">Cauliflower coral</name>
    <name type="synonym">Millepora damicornis</name>
    <dbReference type="NCBI Taxonomy" id="46731"/>
    <lineage>
        <taxon>Eukaryota</taxon>
        <taxon>Metazoa</taxon>
        <taxon>Cnidaria</taxon>
        <taxon>Anthozoa</taxon>
        <taxon>Hexacorallia</taxon>
        <taxon>Scleractinia</taxon>
        <taxon>Astrocoeniina</taxon>
        <taxon>Pocilloporidae</taxon>
        <taxon>Pocillopora</taxon>
    </lineage>
</organism>
<dbReference type="PANTHER" id="PTHR10974">
    <property type="entry name" value="FI08016P-RELATED"/>
    <property type="match status" value="1"/>
</dbReference>
<dbReference type="GO" id="GO:0005615">
    <property type="term" value="C:extracellular space"/>
    <property type="evidence" value="ECO:0007669"/>
    <property type="project" value="TreeGrafter"/>
</dbReference>
<dbReference type="InterPro" id="IPR017850">
    <property type="entry name" value="Alkaline_phosphatase_core_sf"/>
</dbReference>
<dbReference type="InterPro" id="IPR004245">
    <property type="entry name" value="DUF229"/>
</dbReference>
<comment type="caution">
    <text evidence="1">The sequence shown here is derived from an EMBL/GenBank/DDBJ whole genome shotgun (WGS) entry which is preliminary data.</text>
</comment>
<name>A0A3M6UUT2_POCDA</name>
<evidence type="ECO:0000313" key="2">
    <source>
        <dbReference type="Proteomes" id="UP000275408"/>
    </source>
</evidence>
<evidence type="ECO:0000313" key="1">
    <source>
        <dbReference type="EMBL" id="RMX57431.1"/>
    </source>
</evidence>
<dbReference type="Pfam" id="PF02995">
    <property type="entry name" value="DUF229"/>
    <property type="match status" value="1"/>
</dbReference>
<reference evidence="1 2" key="1">
    <citation type="journal article" date="2018" name="Sci. Rep.">
        <title>Comparative analysis of the Pocillopora damicornis genome highlights role of immune system in coral evolution.</title>
        <authorList>
            <person name="Cunning R."/>
            <person name="Bay R.A."/>
            <person name="Gillette P."/>
            <person name="Baker A.C."/>
            <person name="Traylor-Knowles N."/>
        </authorList>
    </citation>
    <scope>NUCLEOTIDE SEQUENCE [LARGE SCALE GENOMIC DNA]</scope>
    <source>
        <strain evidence="1">RSMAS</strain>
        <tissue evidence="1">Whole animal</tissue>
    </source>
</reference>